<dbReference type="InterPro" id="IPR007529">
    <property type="entry name" value="Znf_HIT"/>
</dbReference>
<keyword evidence="2 4" id="KW-0863">Zinc-finger</keyword>
<dbReference type="PANTHER" id="PTHR13483:SF11">
    <property type="entry name" value="ZINC FINGER HIT DOMAIN-CONTAINING PROTEIN 3"/>
    <property type="match status" value="1"/>
</dbReference>
<dbReference type="SUPFAM" id="SSF144232">
    <property type="entry name" value="HIT/MYND zinc finger-like"/>
    <property type="match status" value="1"/>
</dbReference>
<accession>A0A5E8B576</accession>
<feature type="compositionally biased region" description="Low complexity" evidence="5">
    <location>
        <begin position="100"/>
        <end position="116"/>
    </location>
</feature>
<proteinExistence type="predicted"/>
<keyword evidence="3" id="KW-0862">Zinc</keyword>
<feature type="compositionally biased region" description="Basic and acidic residues" evidence="5">
    <location>
        <begin position="56"/>
        <end position="71"/>
    </location>
</feature>
<keyword evidence="8" id="KW-1185">Reference proteome</keyword>
<keyword evidence="1" id="KW-0479">Metal-binding</keyword>
<organism evidence="7 8">
    <name type="scientific">Magnusiomyces paraingens</name>
    <dbReference type="NCBI Taxonomy" id="2606893"/>
    <lineage>
        <taxon>Eukaryota</taxon>
        <taxon>Fungi</taxon>
        <taxon>Dikarya</taxon>
        <taxon>Ascomycota</taxon>
        <taxon>Saccharomycotina</taxon>
        <taxon>Dipodascomycetes</taxon>
        <taxon>Dipodascales</taxon>
        <taxon>Dipodascaceae</taxon>
        <taxon>Magnusiomyces</taxon>
    </lineage>
</organism>
<dbReference type="Pfam" id="PF04438">
    <property type="entry name" value="zf-HIT"/>
    <property type="match status" value="1"/>
</dbReference>
<dbReference type="GO" id="GO:0008270">
    <property type="term" value="F:zinc ion binding"/>
    <property type="evidence" value="ECO:0007669"/>
    <property type="project" value="UniProtKB-UniRule"/>
</dbReference>
<dbReference type="RefSeq" id="XP_031851949.1">
    <property type="nucleotide sequence ID" value="XM_031996058.1"/>
</dbReference>
<dbReference type="Gene3D" id="3.30.60.190">
    <property type="match status" value="1"/>
</dbReference>
<feature type="region of interest" description="Disordered" evidence="5">
    <location>
        <begin position="46"/>
        <end position="117"/>
    </location>
</feature>
<feature type="domain" description="HIT-type" evidence="6">
    <location>
        <begin position="12"/>
        <end position="45"/>
    </location>
</feature>
<evidence type="ECO:0000256" key="1">
    <source>
        <dbReference type="ARBA" id="ARBA00022723"/>
    </source>
</evidence>
<dbReference type="GO" id="GO:0000492">
    <property type="term" value="P:box C/D snoRNP assembly"/>
    <property type="evidence" value="ECO:0007669"/>
    <property type="project" value="TreeGrafter"/>
</dbReference>
<evidence type="ECO:0000313" key="7">
    <source>
        <dbReference type="EMBL" id="VVT46683.1"/>
    </source>
</evidence>
<dbReference type="GO" id="GO:0048254">
    <property type="term" value="P:snoRNA localization"/>
    <property type="evidence" value="ECO:0007669"/>
    <property type="project" value="TreeGrafter"/>
</dbReference>
<evidence type="ECO:0000259" key="6">
    <source>
        <dbReference type="PROSITE" id="PS51083"/>
    </source>
</evidence>
<evidence type="ECO:0000256" key="2">
    <source>
        <dbReference type="ARBA" id="ARBA00022771"/>
    </source>
</evidence>
<dbReference type="OrthoDB" id="18412at2759"/>
<dbReference type="GO" id="GO:0070761">
    <property type="term" value="C:pre-snoRNP complex"/>
    <property type="evidence" value="ECO:0007669"/>
    <property type="project" value="TreeGrafter"/>
</dbReference>
<dbReference type="AlphaFoldDB" id="A0A5E8B576"/>
<evidence type="ECO:0000313" key="8">
    <source>
        <dbReference type="Proteomes" id="UP000398389"/>
    </source>
</evidence>
<evidence type="ECO:0000256" key="4">
    <source>
        <dbReference type="PROSITE-ProRule" id="PRU00453"/>
    </source>
</evidence>
<sequence>MTSKQTSGGIKCGVCHAVPPKYKCPRCALPYCSLVCFKAHKTQGCGDFSSNSNSSNDKDLKSSKEEGDRNSSTEFSKTTEPLLEGEAGHGLPPPPPPLSAPESTSLQQQEQQEQQQKLVEDGLPIDERFEAVIRDEQIQALLRYDALRFHLKNLFSLQTDAKHAGENTAEGRRAVALRKLTELRVGGLEANELVEEFCERVMAILEGQEP</sequence>
<protein>
    <recommendedName>
        <fullName evidence="6">HIT-type domain-containing protein</fullName>
    </recommendedName>
</protein>
<dbReference type="PROSITE" id="PS51083">
    <property type="entry name" value="ZF_HIT"/>
    <property type="match status" value="1"/>
</dbReference>
<reference evidence="7 8" key="1">
    <citation type="submission" date="2019-09" db="EMBL/GenBank/DDBJ databases">
        <authorList>
            <person name="Brejova B."/>
        </authorList>
    </citation>
    <scope>NUCLEOTIDE SEQUENCE [LARGE SCALE GENOMIC DNA]</scope>
</reference>
<dbReference type="Pfam" id="PF18268">
    <property type="entry name" value="Hit1_C"/>
    <property type="match status" value="1"/>
</dbReference>
<dbReference type="GeneID" id="43580158"/>
<dbReference type="GO" id="GO:0005634">
    <property type="term" value="C:nucleus"/>
    <property type="evidence" value="ECO:0007669"/>
    <property type="project" value="TreeGrafter"/>
</dbReference>
<dbReference type="GO" id="GO:0000463">
    <property type="term" value="P:maturation of LSU-rRNA from tricistronic rRNA transcript (SSU-rRNA, 5.8S rRNA, LSU-rRNA)"/>
    <property type="evidence" value="ECO:0007669"/>
    <property type="project" value="TreeGrafter"/>
</dbReference>
<dbReference type="InterPro" id="IPR040722">
    <property type="entry name" value="Hit1_C"/>
</dbReference>
<dbReference type="Gene3D" id="1.20.1440.260">
    <property type="match status" value="1"/>
</dbReference>
<dbReference type="InterPro" id="IPR051639">
    <property type="entry name" value="BCD1"/>
</dbReference>
<evidence type="ECO:0000256" key="5">
    <source>
        <dbReference type="SAM" id="MobiDB-lite"/>
    </source>
</evidence>
<dbReference type="Proteomes" id="UP000398389">
    <property type="component" value="Unassembled WGS sequence"/>
</dbReference>
<dbReference type="PANTHER" id="PTHR13483">
    <property type="entry name" value="BOX C_D SNORNA PROTEIN 1-RELATED"/>
    <property type="match status" value="1"/>
</dbReference>
<gene>
    <name evidence="7" type="ORF">SAPINGB_P001335</name>
</gene>
<dbReference type="EMBL" id="CABVLU010000001">
    <property type="protein sequence ID" value="VVT46683.1"/>
    <property type="molecule type" value="Genomic_DNA"/>
</dbReference>
<dbReference type="CDD" id="cd23024">
    <property type="entry name" value="zf-HIT_ZNHIT2-3"/>
    <property type="match status" value="1"/>
</dbReference>
<evidence type="ECO:0000256" key="3">
    <source>
        <dbReference type="ARBA" id="ARBA00022833"/>
    </source>
</evidence>
<name>A0A5E8B576_9ASCO</name>